<evidence type="ECO:0000256" key="5">
    <source>
        <dbReference type="ARBA" id="ARBA00023136"/>
    </source>
</evidence>
<sequence length="456" mass="46693">MNQTPGSPAGPAADSRSAQPAGTWWAQRPRRSATDRKIAGVAGGLGRALGVDPVVIRVAFVVLTVFGGFGGLLYLLGWLLLPGDGDEVSAAESLLGRGQSSVPPVLAVGLGVLLAVSTVSTFSWGTPVPLVVIGVVIVLLARRRSAGCTKHGGRGGTPPWAADLQTQARTWGQQAQDWTARQPWATEQPAPRGPDTTGPGSPRSPFTDPPLWDQADTTRPDDGPPAPPAWDPLGAAPFAWDLPEPGPAPAPAAERRADQGALAAITLGLALLAGAGATIGVYAGWWALSWAAVMAVPLTVVALGLFVGAFRGQGRSLVGTGVFLSIATVGLALTGVTGTDGFGEQRWTPTSVEQLESSYVMNGGQGVLDLRGLTVPAGTDRDVSVTVRAGQAQVLLPAGMNVDGTCHANAGSTDCLEQTRDGLNSTSEFASTPSPDQGTLHLTVEVGTGEAQVRRG</sequence>
<feature type="transmembrane region" description="Helical" evidence="7">
    <location>
        <begin position="317"/>
        <end position="336"/>
    </location>
</feature>
<feature type="domain" description="Phage shock protein PspC N-terminal" evidence="8">
    <location>
        <begin position="28"/>
        <end position="82"/>
    </location>
</feature>
<dbReference type="PANTHER" id="PTHR33885:SF3">
    <property type="entry name" value="PHAGE SHOCK PROTEIN C"/>
    <property type="match status" value="1"/>
</dbReference>
<proteinExistence type="predicted"/>
<feature type="region of interest" description="Disordered" evidence="6">
    <location>
        <begin position="167"/>
        <end position="255"/>
    </location>
</feature>
<feature type="region of interest" description="Disordered" evidence="6">
    <location>
        <begin position="1"/>
        <end position="31"/>
    </location>
</feature>
<dbReference type="AlphaFoldDB" id="A0A938YMG6"/>
<feature type="transmembrane region" description="Helical" evidence="7">
    <location>
        <begin position="261"/>
        <end position="282"/>
    </location>
</feature>
<dbReference type="RefSeq" id="WP_205255986.1">
    <property type="nucleotide sequence ID" value="NZ_BAAAPV010000002.1"/>
</dbReference>
<keyword evidence="3 7" id="KW-0812">Transmembrane</keyword>
<evidence type="ECO:0000256" key="4">
    <source>
        <dbReference type="ARBA" id="ARBA00022989"/>
    </source>
</evidence>
<dbReference type="InterPro" id="IPR007168">
    <property type="entry name" value="Phageshock_PspC_N"/>
</dbReference>
<dbReference type="PANTHER" id="PTHR33885">
    <property type="entry name" value="PHAGE SHOCK PROTEIN C"/>
    <property type="match status" value="1"/>
</dbReference>
<keyword evidence="11" id="KW-1185">Reference proteome</keyword>
<evidence type="ECO:0000259" key="8">
    <source>
        <dbReference type="Pfam" id="PF04024"/>
    </source>
</evidence>
<keyword evidence="4 7" id="KW-1133">Transmembrane helix</keyword>
<reference evidence="9" key="1">
    <citation type="submission" date="2021-01" db="EMBL/GenBank/DDBJ databases">
        <title>KCTC 19127 draft genome.</title>
        <authorList>
            <person name="An D."/>
        </authorList>
    </citation>
    <scope>NUCLEOTIDE SEQUENCE</scope>
    <source>
        <strain evidence="9">KCTC 19127</strain>
    </source>
</reference>
<gene>
    <name evidence="9" type="ORF">JL107_05670</name>
    <name evidence="10" type="ORF">JL107_18355</name>
</gene>
<accession>A0A938YMG6</accession>
<evidence type="ECO:0000256" key="3">
    <source>
        <dbReference type="ARBA" id="ARBA00022692"/>
    </source>
</evidence>
<feature type="transmembrane region" description="Helical" evidence="7">
    <location>
        <begin position="54"/>
        <end position="81"/>
    </location>
</feature>
<evidence type="ECO:0000256" key="6">
    <source>
        <dbReference type="SAM" id="MobiDB-lite"/>
    </source>
</evidence>
<comment type="caution">
    <text evidence="9">The sequence shown here is derived from an EMBL/GenBank/DDBJ whole genome shotgun (WGS) entry which is preliminary data.</text>
</comment>
<evidence type="ECO:0000313" key="9">
    <source>
        <dbReference type="EMBL" id="MBM9475924.1"/>
    </source>
</evidence>
<comment type="subcellular location">
    <subcellularLocation>
        <location evidence="1">Cell membrane</location>
        <topology evidence="1">Single-pass membrane protein</topology>
    </subcellularLocation>
</comment>
<dbReference type="Proteomes" id="UP000663801">
    <property type="component" value="Unassembled WGS sequence"/>
</dbReference>
<name>A0A938YMG6_9ACTN</name>
<dbReference type="EMBL" id="JAERWL010000017">
    <property type="protein sequence ID" value="MBM9478416.1"/>
    <property type="molecule type" value="Genomic_DNA"/>
</dbReference>
<feature type="compositionally biased region" description="Polar residues" evidence="6">
    <location>
        <begin position="167"/>
        <end position="179"/>
    </location>
</feature>
<dbReference type="InterPro" id="IPR052027">
    <property type="entry name" value="PspC"/>
</dbReference>
<evidence type="ECO:0000256" key="2">
    <source>
        <dbReference type="ARBA" id="ARBA00022475"/>
    </source>
</evidence>
<feature type="transmembrane region" description="Helical" evidence="7">
    <location>
        <begin position="288"/>
        <end position="310"/>
    </location>
</feature>
<evidence type="ECO:0000256" key="1">
    <source>
        <dbReference type="ARBA" id="ARBA00004162"/>
    </source>
</evidence>
<dbReference type="Pfam" id="PF04024">
    <property type="entry name" value="PspC"/>
    <property type="match status" value="1"/>
</dbReference>
<evidence type="ECO:0000256" key="7">
    <source>
        <dbReference type="SAM" id="Phobius"/>
    </source>
</evidence>
<evidence type="ECO:0000313" key="11">
    <source>
        <dbReference type="Proteomes" id="UP000663801"/>
    </source>
</evidence>
<organism evidence="9 11">
    <name type="scientific">Nakamurella flavida</name>
    <dbReference type="NCBI Taxonomy" id="363630"/>
    <lineage>
        <taxon>Bacteria</taxon>
        <taxon>Bacillati</taxon>
        <taxon>Actinomycetota</taxon>
        <taxon>Actinomycetes</taxon>
        <taxon>Nakamurellales</taxon>
        <taxon>Nakamurellaceae</taxon>
        <taxon>Nakamurella</taxon>
    </lineage>
</organism>
<protein>
    <submittedName>
        <fullName evidence="9">PspC domain-containing protein</fullName>
    </submittedName>
</protein>
<keyword evidence="5 7" id="KW-0472">Membrane</keyword>
<keyword evidence="2" id="KW-1003">Cell membrane</keyword>
<evidence type="ECO:0000313" key="10">
    <source>
        <dbReference type="EMBL" id="MBM9478416.1"/>
    </source>
</evidence>
<dbReference type="EMBL" id="JAERWL010000005">
    <property type="protein sequence ID" value="MBM9475924.1"/>
    <property type="molecule type" value="Genomic_DNA"/>
</dbReference>
<dbReference type="GO" id="GO:0005886">
    <property type="term" value="C:plasma membrane"/>
    <property type="evidence" value="ECO:0007669"/>
    <property type="project" value="UniProtKB-SubCell"/>
</dbReference>
<feature type="transmembrane region" description="Helical" evidence="7">
    <location>
        <begin position="124"/>
        <end position="141"/>
    </location>
</feature>